<evidence type="ECO:0000313" key="1">
    <source>
        <dbReference type="EMBL" id="EJF78781.1"/>
    </source>
</evidence>
<dbReference type="AlphaFoldDB" id="J0Q1A8"/>
<dbReference type="Proteomes" id="UP000008947">
    <property type="component" value="Unassembled WGS sequence"/>
</dbReference>
<dbReference type="PATRIC" id="fig|1094563.3.peg.1330"/>
<keyword evidence="2" id="KW-1185">Reference proteome</keyword>
<comment type="caution">
    <text evidence="1">The sequence shown here is derived from an EMBL/GenBank/DDBJ whole genome shotgun (WGS) entry which is preliminary data.</text>
</comment>
<gene>
    <name evidence="1" type="ORF">MCQ_01160</name>
</gene>
<name>J0Q1A8_9HYPH</name>
<reference evidence="1 2" key="1">
    <citation type="submission" date="2012-03" db="EMBL/GenBank/DDBJ databases">
        <title>The Genome Sequence of Bartonella washoensis Sb944nv.</title>
        <authorList>
            <consortium name="The Broad Institute Genome Sequencing Platform"/>
            <consortium name="The Broad Institute Genome Sequencing Center for Infectious Disease"/>
            <person name="Feldgarden M."/>
            <person name="Kirby J."/>
            <person name="Kosoy M."/>
            <person name="Birtles R."/>
            <person name="Probert W.S."/>
            <person name="Chiaraviglio L."/>
            <person name="Young S.K."/>
            <person name="Zeng Q."/>
            <person name="Gargeya S."/>
            <person name="Fitzgerald M."/>
            <person name="Haas B."/>
            <person name="Abouelleil A."/>
            <person name="Alvarado L."/>
            <person name="Arachchi H.M."/>
            <person name="Berlin A."/>
            <person name="Chapman S.B."/>
            <person name="Gearin G."/>
            <person name="Goldberg J."/>
            <person name="Griggs A."/>
            <person name="Gujja S."/>
            <person name="Hansen M."/>
            <person name="Heiman D."/>
            <person name="Howarth C."/>
            <person name="Larimer J."/>
            <person name="Lui A."/>
            <person name="MacDonald P.J.P."/>
            <person name="McCowen C."/>
            <person name="Montmayeur A."/>
            <person name="Murphy C."/>
            <person name="Neiman D."/>
            <person name="Pearson M."/>
            <person name="Priest M."/>
            <person name="Roberts A."/>
            <person name="Saif S."/>
            <person name="Shea T."/>
            <person name="Sisk P."/>
            <person name="Stolte C."/>
            <person name="Sykes S."/>
            <person name="Wortman J."/>
            <person name="Nusbaum C."/>
            <person name="Birren B."/>
        </authorList>
    </citation>
    <scope>NUCLEOTIDE SEQUENCE [LARGE SCALE GENOMIC DNA]</scope>
    <source>
        <strain evidence="1 2">Sb944nv</strain>
    </source>
</reference>
<evidence type="ECO:0000313" key="2">
    <source>
        <dbReference type="Proteomes" id="UP000008947"/>
    </source>
</evidence>
<protein>
    <submittedName>
        <fullName evidence="1">Uncharacterized protein</fullName>
    </submittedName>
</protein>
<accession>J0Q1A8</accession>
<organism evidence="1 2">
    <name type="scientific">Candidatus Bartonella washoeensis Sb944nv</name>
    <dbReference type="NCBI Taxonomy" id="1094563"/>
    <lineage>
        <taxon>Bacteria</taxon>
        <taxon>Pseudomonadati</taxon>
        <taxon>Pseudomonadota</taxon>
        <taxon>Alphaproteobacteria</taxon>
        <taxon>Hyphomicrobiales</taxon>
        <taxon>Bartonellaceae</taxon>
        <taxon>Bartonella</taxon>
    </lineage>
</organism>
<dbReference type="EMBL" id="AILU01000033">
    <property type="protein sequence ID" value="EJF78781.1"/>
    <property type="molecule type" value="Genomic_DNA"/>
</dbReference>
<proteinExistence type="predicted"/>
<sequence>MQYIHHFKTDLDTATHILIPSPLIKSLFKSQTINSAKNGGKLAPMV</sequence>
<dbReference type="HOGENOM" id="CLU_3180634_0_0_5"/>